<keyword evidence="3" id="KW-1185">Reference proteome</keyword>
<evidence type="ECO:0000256" key="1">
    <source>
        <dbReference type="SAM" id="Coils"/>
    </source>
</evidence>
<gene>
    <name evidence="2" type="ORF">CC78DRAFT_215055</name>
</gene>
<dbReference type="OrthoDB" id="3926908at2759"/>
<keyword evidence="1" id="KW-0175">Coiled coil</keyword>
<accession>A0A9P4N6M8</accession>
<protein>
    <submittedName>
        <fullName evidence="2">Uncharacterized protein</fullName>
    </submittedName>
</protein>
<dbReference type="AlphaFoldDB" id="A0A9P4N6M8"/>
<comment type="caution">
    <text evidence="2">The sequence shown here is derived from an EMBL/GenBank/DDBJ whole genome shotgun (WGS) entry which is preliminary data.</text>
</comment>
<name>A0A9P4N6M8_9PLEO</name>
<feature type="coiled-coil region" evidence="1">
    <location>
        <begin position="128"/>
        <end position="172"/>
    </location>
</feature>
<dbReference type="EMBL" id="ML986612">
    <property type="protein sequence ID" value="KAF2264914.1"/>
    <property type="molecule type" value="Genomic_DNA"/>
</dbReference>
<evidence type="ECO:0000313" key="2">
    <source>
        <dbReference type="EMBL" id="KAF2264914.1"/>
    </source>
</evidence>
<organism evidence="2 3">
    <name type="scientific">Lojkania enalia</name>
    <dbReference type="NCBI Taxonomy" id="147567"/>
    <lineage>
        <taxon>Eukaryota</taxon>
        <taxon>Fungi</taxon>
        <taxon>Dikarya</taxon>
        <taxon>Ascomycota</taxon>
        <taxon>Pezizomycotina</taxon>
        <taxon>Dothideomycetes</taxon>
        <taxon>Pleosporomycetidae</taxon>
        <taxon>Pleosporales</taxon>
        <taxon>Pleosporales incertae sedis</taxon>
        <taxon>Lojkania</taxon>
    </lineage>
</organism>
<sequence>MSNAPLTPIDDPEPTSPVIDYSPATVAYDEAFENALMNAILYPPSSTSQPVSKLSNSPPLILPTMLPVPLTSPLRTHPSPIPGLLLTHVHGYHTGGPGPSPATVADLASKFISENDIQDAGQLERVVEERIKEKIEEVRERMREREEAVKKNEELERQLRDLEAQRSVEARVKERILESKKGRKG</sequence>
<reference evidence="3" key="1">
    <citation type="journal article" date="2020" name="Stud. Mycol.">
        <title>101 Dothideomycetes genomes: A test case for predicting lifestyles and emergence of pathogens.</title>
        <authorList>
            <person name="Haridas S."/>
            <person name="Albert R."/>
            <person name="Binder M."/>
            <person name="Bloem J."/>
            <person name="LaButti K."/>
            <person name="Salamov A."/>
            <person name="Andreopoulos B."/>
            <person name="Baker S."/>
            <person name="Barry K."/>
            <person name="Bills G."/>
            <person name="Bluhm B."/>
            <person name="Cannon C."/>
            <person name="Castanera R."/>
            <person name="Culley D."/>
            <person name="Daum C."/>
            <person name="Ezra D."/>
            <person name="Gonzalez J."/>
            <person name="Henrissat B."/>
            <person name="Kuo A."/>
            <person name="Liang C."/>
            <person name="Lipzen A."/>
            <person name="Lutzoni F."/>
            <person name="Magnuson J."/>
            <person name="Mondo S."/>
            <person name="Nolan M."/>
            <person name="Ohm R."/>
            <person name="Pangilinan J."/>
            <person name="Park H.-J."/>
            <person name="Ramirez L."/>
            <person name="Alfaro M."/>
            <person name="Sun H."/>
            <person name="Tritt A."/>
            <person name="Yoshinaga Y."/>
            <person name="Zwiers L.-H."/>
            <person name="Turgeon B."/>
            <person name="Goodwin S."/>
            <person name="Spatafora J."/>
            <person name="Crous P."/>
            <person name="Grigoriev I."/>
        </authorList>
    </citation>
    <scope>NUCLEOTIDE SEQUENCE [LARGE SCALE GENOMIC DNA]</scope>
    <source>
        <strain evidence="3">CBS 304.66</strain>
    </source>
</reference>
<proteinExistence type="predicted"/>
<dbReference type="Proteomes" id="UP000800093">
    <property type="component" value="Unassembled WGS sequence"/>
</dbReference>
<evidence type="ECO:0000313" key="3">
    <source>
        <dbReference type="Proteomes" id="UP000800093"/>
    </source>
</evidence>